<keyword evidence="4" id="KW-0233">DNA recombination</keyword>
<feature type="domain" description="Tyr recombinase" evidence="6">
    <location>
        <begin position="153"/>
        <end position="344"/>
    </location>
</feature>
<dbReference type="Gene3D" id="1.10.443.10">
    <property type="entry name" value="Intergrase catalytic core"/>
    <property type="match status" value="1"/>
</dbReference>
<dbReference type="InterPro" id="IPR002104">
    <property type="entry name" value="Integrase_catalytic"/>
</dbReference>
<dbReference type="EMBL" id="CP104311">
    <property type="protein sequence ID" value="WWF03003.1"/>
    <property type="molecule type" value="Genomic_DNA"/>
</dbReference>
<dbReference type="InterPro" id="IPR050090">
    <property type="entry name" value="Tyrosine_recombinase_XerCD"/>
</dbReference>
<dbReference type="Proteomes" id="UP001359308">
    <property type="component" value="Chromosome"/>
</dbReference>
<dbReference type="PROSITE" id="PS51900">
    <property type="entry name" value="CB"/>
    <property type="match status" value="1"/>
</dbReference>
<dbReference type="InterPro" id="IPR011010">
    <property type="entry name" value="DNA_brk_join_enz"/>
</dbReference>
<evidence type="ECO:0000313" key="9">
    <source>
        <dbReference type="Proteomes" id="UP001359308"/>
    </source>
</evidence>
<dbReference type="CDD" id="cd01184">
    <property type="entry name" value="INT_C_like_1"/>
    <property type="match status" value="1"/>
</dbReference>
<gene>
    <name evidence="8" type="ORF">N4J17_05120</name>
</gene>
<dbReference type="InterPro" id="IPR013762">
    <property type="entry name" value="Integrase-like_cat_sf"/>
</dbReference>
<proteinExistence type="inferred from homology"/>
<dbReference type="RefSeq" id="WP_232470490.1">
    <property type="nucleotide sequence ID" value="NZ_CP104311.1"/>
</dbReference>
<evidence type="ECO:0000259" key="6">
    <source>
        <dbReference type="PROSITE" id="PS51898"/>
    </source>
</evidence>
<evidence type="ECO:0000256" key="3">
    <source>
        <dbReference type="ARBA" id="ARBA00023125"/>
    </source>
</evidence>
<sequence>MPSKKSPATMNIEKHDLPAVDKVERKAVQRYGHQRRRRGTPTMFPIIREYIRDQHGKVRFERLRQAENHLLRFIEIAGDRPLSEYRSADVSAFAKELSERRRLSASTVNGHLSSLSALFNWAIDQEHHALTENPCSGCKLPTGTVVAEQRQQPADKPLTLEQLRAFFEGEETAAGFDTPHKYWVPLIQLHTGARIGEICQLQPPDIVLIGDRIPAFRFVASTARGKSERRVPVHPKLIELGFLAYVAGLVGLATLWPGLIIPRLGSKGQNVGMWLSRHLERHGLKRSGRRTEAFRSTFQHHLRLAGVPETHINALLGHMERKSASTTKKPLWLTQPEDLLNSLAKLDYGINFSPYAGPASARLK</sequence>
<evidence type="ECO:0000256" key="2">
    <source>
        <dbReference type="ARBA" id="ARBA00022908"/>
    </source>
</evidence>
<organism evidence="8 9">
    <name type="scientific">Methylococcus capsulatus</name>
    <dbReference type="NCBI Taxonomy" id="414"/>
    <lineage>
        <taxon>Bacteria</taxon>
        <taxon>Pseudomonadati</taxon>
        <taxon>Pseudomonadota</taxon>
        <taxon>Gammaproteobacteria</taxon>
        <taxon>Methylococcales</taxon>
        <taxon>Methylococcaceae</taxon>
        <taxon>Methylococcus</taxon>
    </lineage>
</organism>
<evidence type="ECO:0000256" key="5">
    <source>
        <dbReference type="PROSITE-ProRule" id="PRU01248"/>
    </source>
</evidence>
<dbReference type="InterPro" id="IPR010998">
    <property type="entry name" value="Integrase_recombinase_N"/>
</dbReference>
<evidence type="ECO:0000259" key="7">
    <source>
        <dbReference type="PROSITE" id="PS51900"/>
    </source>
</evidence>
<dbReference type="Pfam" id="PF13495">
    <property type="entry name" value="Phage_int_SAM_4"/>
    <property type="match status" value="1"/>
</dbReference>
<dbReference type="InterPro" id="IPR004107">
    <property type="entry name" value="Integrase_SAM-like_N"/>
</dbReference>
<dbReference type="PROSITE" id="PS51898">
    <property type="entry name" value="TYR_RECOMBINASE"/>
    <property type="match status" value="1"/>
</dbReference>
<dbReference type="PANTHER" id="PTHR30349">
    <property type="entry name" value="PHAGE INTEGRASE-RELATED"/>
    <property type="match status" value="1"/>
</dbReference>
<evidence type="ECO:0000256" key="1">
    <source>
        <dbReference type="ARBA" id="ARBA00008857"/>
    </source>
</evidence>
<accession>A0ABZ2F9R0</accession>
<comment type="similarity">
    <text evidence="1">Belongs to the 'phage' integrase family.</text>
</comment>
<keyword evidence="2" id="KW-0229">DNA integration</keyword>
<dbReference type="InterPro" id="IPR044068">
    <property type="entry name" value="CB"/>
</dbReference>
<protein>
    <submittedName>
        <fullName evidence="8">Phage integrase N-terminal SAM-like domain-containing protein</fullName>
    </submittedName>
</protein>
<name>A0ABZ2F9R0_METCP</name>
<keyword evidence="9" id="KW-1185">Reference proteome</keyword>
<dbReference type="PANTHER" id="PTHR30349:SF41">
    <property type="entry name" value="INTEGRASE_RECOMBINASE PROTEIN MJ0367-RELATED"/>
    <property type="match status" value="1"/>
</dbReference>
<evidence type="ECO:0000256" key="4">
    <source>
        <dbReference type="ARBA" id="ARBA00023172"/>
    </source>
</evidence>
<dbReference type="Gene3D" id="1.10.150.130">
    <property type="match status" value="1"/>
</dbReference>
<keyword evidence="3 5" id="KW-0238">DNA-binding</keyword>
<evidence type="ECO:0000313" key="8">
    <source>
        <dbReference type="EMBL" id="WWF03003.1"/>
    </source>
</evidence>
<reference evidence="8 9" key="1">
    <citation type="submission" date="2022-09" db="EMBL/GenBank/DDBJ databases">
        <authorList>
            <person name="Giprobiosintez L."/>
        </authorList>
    </citation>
    <scope>NUCLEOTIDE SEQUENCE [LARGE SCALE GENOMIC DNA]</scope>
    <source>
        <strain evidence="9">VKPM-B-12549 (GBS-15)</strain>
    </source>
</reference>
<dbReference type="SUPFAM" id="SSF56349">
    <property type="entry name" value="DNA breaking-rejoining enzymes"/>
    <property type="match status" value="1"/>
</dbReference>
<feature type="domain" description="Core-binding (CB)" evidence="7">
    <location>
        <begin position="41"/>
        <end position="123"/>
    </location>
</feature>